<reference evidence="2" key="1">
    <citation type="journal article" date="2019" name="Int. J. Syst. Evol. Microbiol.">
        <title>The Global Catalogue of Microorganisms (GCM) 10K type strain sequencing project: providing services to taxonomists for standard genome sequencing and annotation.</title>
        <authorList>
            <consortium name="The Broad Institute Genomics Platform"/>
            <consortium name="The Broad Institute Genome Sequencing Center for Infectious Disease"/>
            <person name="Wu L."/>
            <person name="Ma J."/>
        </authorList>
    </citation>
    <scope>NUCLEOTIDE SEQUENCE [LARGE SCALE GENOMIC DNA]</scope>
    <source>
        <strain evidence="2">JCM 13023</strain>
    </source>
</reference>
<comment type="caution">
    <text evidence="1">The sequence shown here is derived from an EMBL/GenBank/DDBJ whole genome shotgun (WGS) entry which is preliminary data.</text>
</comment>
<dbReference type="EMBL" id="BAAALN010000002">
    <property type="protein sequence ID" value="GAA1227402.1"/>
    <property type="molecule type" value="Genomic_DNA"/>
</dbReference>
<protein>
    <submittedName>
        <fullName evidence="1">Uncharacterized protein</fullName>
    </submittedName>
</protein>
<keyword evidence="2" id="KW-1185">Reference proteome</keyword>
<name>A0ABP4GJY6_9PSEU</name>
<organism evidence="1 2">
    <name type="scientific">Prauserella halophila</name>
    <dbReference type="NCBI Taxonomy" id="185641"/>
    <lineage>
        <taxon>Bacteria</taxon>
        <taxon>Bacillati</taxon>
        <taxon>Actinomycetota</taxon>
        <taxon>Actinomycetes</taxon>
        <taxon>Pseudonocardiales</taxon>
        <taxon>Pseudonocardiaceae</taxon>
        <taxon>Prauserella</taxon>
    </lineage>
</organism>
<sequence>MFPILPDGWPRYRPGQFPTTETLSRHTLKLPVPHEDDGLAEGYLAAFDKIWTHRHELKDGAHA</sequence>
<dbReference type="RefSeq" id="WP_253864764.1">
    <property type="nucleotide sequence ID" value="NZ_BAAALN010000002.1"/>
</dbReference>
<proteinExistence type="predicted"/>
<accession>A0ABP4GJY6</accession>
<gene>
    <name evidence="1" type="ORF">GCM10009676_07010</name>
</gene>
<evidence type="ECO:0000313" key="2">
    <source>
        <dbReference type="Proteomes" id="UP001500653"/>
    </source>
</evidence>
<dbReference type="Proteomes" id="UP001500653">
    <property type="component" value="Unassembled WGS sequence"/>
</dbReference>
<evidence type="ECO:0000313" key="1">
    <source>
        <dbReference type="EMBL" id="GAA1227402.1"/>
    </source>
</evidence>